<reference evidence="2 3" key="1">
    <citation type="submission" date="2023-12" db="EMBL/GenBank/DDBJ databases">
        <title>Genome sequencing and assembly of bacterial species from a model synthetic community.</title>
        <authorList>
            <person name="Hogle S.L."/>
        </authorList>
    </citation>
    <scope>NUCLEOTIDE SEQUENCE [LARGE SCALE GENOMIC DNA]</scope>
    <source>
        <strain evidence="2 3">HAMBI_3031</strain>
    </source>
</reference>
<evidence type="ECO:0000259" key="1">
    <source>
        <dbReference type="Pfam" id="PF15570"/>
    </source>
</evidence>
<proteinExistence type="predicted"/>
<dbReference type="InterPro" id="IPR029079">
    <property type="entry name" value="Imm43"/>
</dbReference>
<feature type="domain" description="Immunity protein 43" evidence="1">
    <location>
        <begin position="18"/>
        <end position="219"/>
    </location>
</feature>
<sequence>MNYYIFSNNYSQRTSSAADGILAEGYDKNNPFPPMKYSWTKPRDLDRVYPSELYYIFKGIDFYLDYASFWDGYIISGAFKNLLDTLKCPSYKSVKLKVVNAKGEDISGGREYFFIDMRSVVQDVVDYTNSLFTLNEDIIKMRGLSIEKIRNSGDYFGNIKVYEKISLLEQNISYNIFKLKDLAVHDLICDEQGHQKIQEFFNTIQHVNIADMTQYNNRFN</sequence>
<keyword evidence="3" id="KW-1185">Reference proteome</keyword>
<organism evidence="2 3">
    <name type="scientific">Niabella yanshanensis</name>
    <dbReference type="NCBI Taxonomy" id="577386"/>
    <lineage>
        <taxon>Bacteria</taxon>
        <taxon>Pseudomonadati</taxon>
        <taxon>Bacteroidota</taxon>
        <taxon>Chitinophagia</taxon>
        <taxon>Chitinophagales</taxon>
        <taxon>Chitinophagaceae</taxon>
        <taxon>Niabella</taxon>
    </lineage>
</organism>
<protein>
    <recommendedName>
        <fullName evidence="1">Immunity protein 43 domain-containing protein</fullName>
    </recommendedName>
</protein>
<accession>A0ABZ0W9U2</accession>
<dbReference type="EMBL" id="CP139960">
    <property type="protein sequence ID" value="WQD40053.1"/>
    <property type="molecule type" value="Genomic_DNA"/>
</dbReference>
<dbReference type="RefSeq" id="WP_114789443.1">
    <property type="nucleotide sequence ID" value="NZ_CP139960.1"/>
</dbReference>
<dbReference type="Pfam" id="PF15570">
    <property type="entry name" value="Imm43"/>
    <property type="match status" value="1"/>
</dbReference>
<gene>
    <name evidence="2" type="ORF">U0035_07835</name>
</gene>
<dbReference type="Proteomes" id="UP001325680">
    <property type="component" value="Chromosome"/>
</dbReference>
<name>A0ABZ0W9U2_9BACT</name>
<evidence type="ECO:0000313" key="3">
    <source>
        <dbReference type="Proteomes" id="UP001325680"/>
    </source>
</evidence>
<evidence type="ECO:0000313" key="2">
    <source>
        <dbReference type="EMBL" id="WQD40053.1"/>
    </source>
</evidence>